<accession>A0A6A6AW20</accession>
<dbReference type="GeneID" id="54295994"/>
<keyword evidence="3" id="KW-0479">Metal-binding</keyword>
<dbReference type="InterPro" id="IPR050770">
    <property type="entry name" value="Intradiol_RC_Dioxygenase"/>
</dbReference>
<evidence type="ECO:0000259" key="7">
    <source>
        <dbReference type="Pfam" id="PF00775"/>
    </source>
</evidence>
<dbReference type="RefSeq" id="XP_033391867.1">
    <property type="nucleotide sequence ID" value="XM_033538498.1"/>
</dbReference>
<dbReference type="InterPro" id="IPR000627">
    <property type="entry name" value="Intradiol_dOase_C"/>
</dbReference>
<feature type="domain" description="Catechol dioxygenase N-terminal" evidence="8">
    <location>
        <begin position="32"/>
        <end position="102"/>
    </location>
</feature>
<reference evidence="9" key="1">
    <citation type="journal article" date="2020" name="Stud. Mycol.">
        <title>101 Dothideomycetes genomes: a test case for predicting lifestyles and emergence of pathogens.</title>
        <authorList>
            <person name="Haridas S."/>
            <person name="Albert R."/>
            <person name="Binder M."/>
            <person name="Bloem J."/>
            <person name="Labutti K."/>
            <person name="Salamov A."/>
            <person name="Andreopoulos B."/>
            <person name="Baker S."/>
            <person name="Barry K."/>
            <person name="Bills G."/>
            <person name="Bluhm B."/>
            <person name="Cannon C."/>
            <person name="Castanera R."/>
            <person name="Culley D."/>
            <person name="Daum C."/>
            <person name="Ezra D."/>
            <person name="Gonzalez J."/>
            <person name="Henrissat B."/>
            <person name="Kuo A."/>
            <person name="Liang C."/>
            <person name="Lipzen A."/>
            <person name="Lutzoni F."/>
            <person name="Magnuson J."/>
            <person name="Mondo S."/>
            <person name="Nolan M."/>
            <person name="Ohm R."/>
            <person name="Pangilinan J."/>
            <person name="Park H.-J."/>
            <person name="Ramirez L."/>
            <person name="Alfaro M."/>
            <person name="Sun H."/>
            <person name="Tritt A."/>
            <person name="Yoshinaga Y."/>
            <person name="Zwiers L.-H."/>
            <person name="Turgeon B."/>
            <person name="Goodwin S."/>
            <person name="Spatafora J."/>
            <person name="Crous P."/>
            <person name="Grigoriev I."/>
        </authorList>
    </citation>
    <scope>NUCLEOTIDE SEQUENCE</scope>
    <source>
        <strain evidence="9">CBS 121167</strain>
    </source>
</reference>
<keyword evidence="6" id="KW-0408">Iron</keyword>
<evidence type="ECO:0008006" key="11">
    <source>
        <dbReference type="Google" id="ProtNLM"/>
    </source>
</evidence>
<evidence type="ECO:0000256" key="5">
    <source>
        <dbReference type="ARBA" id="ARBA00023002"/>
    </source>
</evidence>
<dbReference type="EMBL" id="ML995532">
    <property type="protein sequence ID" value="KAF2136149.1"/>
    <property type="molecule type" value="Genomic_DNA"/>
</dbReference>
<gene>
    <name evidence="9" type="ORF">K452DRAFT_259546</name>
</gene>
<dbReference type="PANTHER" id="PTHR33711:SF7">
    <property type="entry name" value="INTRADIOL RING-CLEAVAGE DIOXYGENASES DOMAIN-CONTAINING PROTEIN-RELATED"/>
    <property type="match status" value="1"/>
</dbReference>
<dbReference type="InterPro" id="IPR015889">
    <property type="entry name" value="Intradiol_dOase_core"/>
</dbReference>
<keyword evidence="4" id="KW-0223">Dioxygenase</keyword>
<dbReference type="PANTHER" id="PTHR33711">
    <property type="entry name" value="DIOXYGENASE, PUTATIVE (AFU_ORTHOLOGUE AFUA_2G02910)-RELATED"/>
    <property type="match status" value="1"/>
</dbReference>
<evidence type="ECO:0000256" key="4">
    <source>
        <dbReference type="ARBA" id="ARBA00022964"/>
    </source>
</evidence>
<comment type="cofactor">
    <cofactor evidence="1">
        <name>Fe(3+)</name>
        <dbReference type="ChEBI" id="CHEBI:29034"/>
    </cofactor>
</comment>
<evidence type="ECO:0000259" key="8">
    <source>
        <dbReference type="Pfam" id="PF04444"/>
    </source>
</evidence>
<evidence type="ECO:0000256" key="1">
    <source>
        <dbReference type="ARBA" id="ARBA00001965"/>
    </source>
</evidence>
<evidence type="ECO:0000256" key="3">
    <source>
        <dbReference type="ARBA" id="ARBA00022723"/>
    </source>
</evidence>
<evidence type="ECO:0000256" key="6">
    <source>
        <dbReference type="ARBA" id="ARBA00023004"/>
    </source>
</evidence>
<comment type="similarity">
    <text evidence="2">Belongs to the intradiol ring-cleavage dioxygenase family.</text>
</comment>
<feature type="domain" description="Intradiol ring-cleavage dioxygenases" evidence="7">
    <location>
        <begin position="114"/>
        <end position="291"/>
    </location>
</feature>
<dbReference type="Proteomes" id="UP000799438">
    <property type="component" value="Unassembled WGS sequence"/>
</dbReference>
<organism evidence="9 10">
    <name type="scientific">Aplosporella prunicola CBS 121167</name>
    <dbReference type="NCBI Taxonomy" id="1176127"/>
    <lineage>
        <taxon>Eukaryota</taxon>
        <taxon>Fungi</taxon>
        <taxon>Dikarya</taxon>
        <taxon>Ascomycota</taxon>
        <taxon>Pezizomycotina</taxon>
        <taxon>Dothideomycetes</taxon>
        <taxon>Dothideomycetes incertae sedis</taxon>
        <taxon>Botryosphaeriales</taxon>
        <taxon>Aplosporellaceae</taxon>
        <taxon>Aplosporella</taxon>
    </lineage>
</organism>
<keyword evidence="5" id="KW-0560">Oxidoreductase</keyword>
<keyword evidence="10" id="KW-1185">Reference proteome</keyword>
<dbReference type="Pfam" id="PF04444">
    <property type="entry name" value="Dioxygenase_N"/>
    <property type="match status" value="1"/>
</dbReference>
<dbReference type="GO" id="GO:0009712">
    <property type="term" value="P:catechol-containing compound metabolic process"/>
    <property type="evidence" value="ECO:0007669"/>
    <property type="project" value="InterPro"/>
</dbReference>
<dbReference type="OrthoDB" id="5238185at2759"/>
<dbReference type="Gene3D" id="2.60.130.10">
    <property type="entry name" value="Aromatic compound dioxygenase"/>
    <property type="match status" value="1"/>
</dbReference>
<dbReference type="InterPro" id="IPR039390">
    <property type="entry name" value="1_2-HQD/HQD"/>
</dbReference>
<dbReference type="InterPro" id="IPR007535">
    <property type="entry name" value="Catechol_dOase_N"/>
</dbReference>
<proteinExistence type="inferred from homology"/>
<dbReference type="Pfam" id="PF00775">
    <property type="entry name" value="Dioxygenase_C"/>
    <property type="match status" value="1"/>
</dbReference>
<evidence type="ECO:0000313" key="10">
    <source>
        <dbReference type="Proteomes" id="UP000799438"/>
    </source>
</evidence>
<sequence length="311" mass="34276">MASSSNSAPPNHKFDPNFTRNVINATGPKASPRIRQVIGSAIQHLHDWARENEITVDEWMSGLELINEAGRMSNDRRNEGQLVCDVLGLESLVDEITYKLATSAADAPTATAILGPFWRADAPKRAMGETIVHGIEGGDHTLMHGVVTDYLTGAPVEGAELDVWHTAPNGLYEQQDPDQPDMNLRGRFTTGKDGRYSFYCLRPTSYPIPFDGPAGTLLQLLDRHPMRPAHIHFIVKAPGYKPIITQIFDRADKHITDDAVFAVKDSLIVDFKPLQGNDRAQFELPYNFRLATYDEAKGNDLKGATPASTAV</sequence>
<evidence type="ECO:0000256" key="2">
    <source>
        <dbReference type="ARBA" id="ARBA00007825"/>
    </source>
</evidence>
<dbReference type="AlphaFoldDB" id="A0A6A6AW20"/>
<dbReference type="CDD" id="cd03461">
    <property type="entry name" value="1_2-HQD"/>
    <property type="match status" value="1"/>
</dbReference>
<name>A0A6A6AW20_9PEZI</name>
<dbReference type="GO" id="GO:0018576">
    <property type="term" value="F:catechol 1,2-dioxygenase activity"/>
    <property type="evidence" value="ECO:0007669"/>
    <property type="project" value="InterPro"/>
</dbReference>
<protein>
    <recommendedName>
        <fullName evidence="11">Intradiol ring-cleavage dioxygenases domain-containing protein</fullName>
    </recommendedName>
</protein>
<dbReference type="GO" id="GO:0008199">
    <property type="term" value="F:ferric iron binding"/>
    <property type="evidence" value="ECO:0007669"/>
    <property type="project" value="InterPro"/>
</dbReference>
<evidence type="ECO:0000313" key="9">
    <source>
        <dbReference type="EMBL" id="KAF2136149.1"/>
    </source>
</evidence>
<dbReference type="SUPFAM" id="SSF49482">
    <property type="entry name" value="Aromatic compound dioxygenase"/>
    <property type="match status" value="1"/>
</dbReference>